<comment type="similarity">
    <text evidence="2 10">Belongs to the ABC-4 integral membrane protein family. FtsX subfamily.</text>
</comment>
<organism evidence="14 15">
    <name type="scientific">Candidatus Syntrophocurvum alkaliphilum</name>
    <dbReference type="NCBI Taxonomy" id="2293317"/>
    <lineage>
        <taxon>Bacteria</taxon>
        <taxon>Bacillati</taxon>
        <taxon>Bacillota</taxon>
        <taxon>Clostridia</taxon>
        <taxon>Eubacteriales</taxon>
        <taxon>Syntrophomonadaceae</taxon>
        <taxon>Candidatus Syntrophocurvum</taxon>
    </lineage>
</organism>
<feature type="domain" description="ABC3 transporter permease C-terminal" evidence="12">
    <location>
        <begin position="176"/>
        <end position="292"/>
    </location>
</feature>
<dbReference type="Pfam" id="PF02687">
    <property type="entry name" value="FtsX"/>
    <property type="match status" value="1"/>
</dbReference>
<evidence type="ECO:0000259" key="12">
    <source>
        <dbReference type="Pfam" id="PF02687"/>
    </source>
</evidence>
<dbReference type="PANTHER" id="PTHR47755">
    <property type="entry name" value="CELL DIVISION PROTEIN FTSX"/>
    <property type="match status" value="1"/>
</dbReference>
<keyword evidence="4 10" id="KW-1003">Cell membrane</keyword>
<evidence type="ECO:0000256" key="8">
    <source>
        <dbReference type="ARBA" id="ARBA00023136"/>
    </source>
</evidence>
<reference evidence="15" key="1">
    <citation type="journal article" date="2019" name="Microbiology">
        <title>Complete Genome Sequence of an Uncultured Bacterium of the Candidate Phylum Bipolaricaulota.</title>
        <authorList>
            <person name="Kadnikov V.V."/>
            <person name="Mardanov A.V."/>
            <person name="Beletsky A.V."/>
            <person name="Frank Y.A."/>
            <person name="Karnachuk O.V."/>
            <person name="Ravin N.V."/>
        </authorList>
    </citation>
    <scope>NUCLEOTIDE SEQUENCE [LARGE SCALE GENOMIC DNA]</scope>
</reference>
<protein>
    <recommendedName>
        <fullName evidence="3 10">Cell division protein FtsX</fullName>
    </recommendedName>
</protein>
<proteinExistence type="inferred from homology"/>
<sequence>MRLRNLTYFFREALKSLFKNRILSLATVSTVAICILILGVAVLLSVNANKFMGQLESDVEIIAYLENSISTSTEISRVSSQLERIDGIKEVVFVSKDEGLDYLQERVGRDGFDLVGTLQENPLPDSFHIQAKDPHGVPDLAIKISSMTAIEKVNYGQGVVERLFSVTNWVRTISTAIIILLAFGAVFLIATTIRLAIYARRKEIYLMKLIGATDWFIRWPFFIEGILLGLFGSLLAIAILATGYGALISNVNTAMLFIPLMTDPSELLAMYAALVGAGVLLGILGTTISINRFMDV</sequence>
<dbReference type="InterPro" id="IPR040690">
    <property type="entry name" value="FtsX_ECD"/>
</dbReference>
<dbReference type="OrthoDB" id="9812531at2"/>
<evidence type="ECO:0000256" key="3">
    <source>
        <dbReference type="ARBA" id="ARBA00021907"/>
    </source>
</evidence>
<dbReference type="InterPro" id="IPR058204">
    <property type="entry name" value="FtsX_firmicutes-type"/>
</dbReference>
<keyword evidence="15" id="KW-1185">Reference proteome</keyword>
<comment type="subcellular location">
    <subcellularLocation>
        <location evidence="1">Cell membrane</location>
        <topology evidence="1">Multi-pass membrane protein</topology>
    </subcellularLocation>
</comment>
<feature type="domain" description="FtsX extracellular" evidence="13">
    <location>
        <begin position="59"/>
        <end position="153"/>
    </location>
</feature>
<keyword evidence="6 11" id="KW-0812">Transmembrane</keyword>
<dbReference type="GO" id="GO:0051301">
    <property type="term" value="P:cell division"/>
    <property type="evidence" value="ECO:0007669"/>
    <property type="project" value="UniProtKB-KW"/>
</dbReference>
<evidence type="ECO:0000313" key="14">
    <source>
        <dbReference type="EMBL" id="QGU00382.1"/>
    </source>
</evidence>
<dbReference type="Pfam" id="PF18075">
    <property type="entry name" value="FtsX_ECD"/>
    <property type="match status" value="1"/>
</dbReference>
<evidence type="ECO:0000256" key="9">
    <source>
        <dbReference type="ARBA" id="ARBA00023306"/>
    </source>
</evidence>
<keyword evidence="9 10" id="KW-0131">Cell cycle</keyword>
<dbReference type="Proteomes" id="UP000426444">
    <property type="component" value="Chromosome"/>
</dbReference>
<feature type="transmembrane region" description="Helical" evidence="11">
    <location>
        <begin position="173"/>
        <end position="198"/>
    </location>
</feature>
<dbReference type="NCBIfam" id="NF038347">
    <property type="entry name" value="FtsX_Gpos"/>
    <property type="match status" value="1"/>
</dbReference>
<evidence type="ECO:0000256" key="4">
    <source>
        <dbReference type="ARBA" id="ARBA00022475"/>
    </source>
</evidence>
<dbReference type="PANTHER" id="PTHR47755:SF1">
    <property type="entry name" value="CELL DIVISION PROTEIN FTSX"/>
    <property type="match status" value="1"/>
</dbReference>
<evidence type="ECO:0000256" key="5">
    <source>
        <dbReference type="ARBA" id="ARBA00022618"/>
    </source>
</evidence>
<name>A0A6I6DCQ8_9FIRM</name>
<accession>A0A6I6DCQ8</accession>
<dbReference type="EMBL" id="CP046457">
    <property type="protein sequence ID" value="QGU00382.1"/>
    <property type="molecule type" value="Genomic_DNA"/>
</dbReference>
<evidence type="ECO:0000256" key="10">
    <source>
        <dbReference type="PIRNR" id="PIRNR003097"/>
    </source>
</evidence>
<feature type="transmembrane region" description="Helical" evidence="11">
    <location>
        <begin position="21"/>
        <end position="46"/>
    </location>
</feature>
<dbReference type="RefSeq" id="WP_156204173.1">
    <property type="nucleotide sequence ID" value="NZ_CP046457.1"/>
</dbReference>
<evidence type="ECO:0000313" key="15">
    <source>
        <dbReference type="Proteomes" id="UP000426444"/>
    </source>
</evidence>
<evidence type="ECO:0000256" key="2">
    <source>
        <dbReference type="ARBA" id="ARBA00007379"/>
    </source>
</evidence>
<dbReference type="PIRSF" id="PIRSF003097">
    <property type="entry name" value="FtsX"/>
    <property type="match status" value="1"/>
</dbReference>
<dbReference type="KEGG" id="salq:SYNTR_1788"/>
<evidence type="ECO:0000256" key="7">
    <source>
        <dbReference type="ARBA" id="ARBA00022989"/>
    </source>
</evidence>
<dbReference type="GO" id="GO:0005886">
    <property type="term" value="C:plasma membrane"/>
    <property type="evidence" value="ECO:0007669"/>
    <property type="project" value="UniProtKB-SubCell"/>
</dbReference>
<feature type="transmembrane region" description="Helical" evidence="11">
    <location>
        <begin position="268"/>
        <end position="290"/>
    </location>
</feature>
<comment type="function">
    <text evidence="10">Part of the ABC transporter FtsEX involved in asymmetric cellular division facilitating the initiation of sporulation.</text>
</comment>
<dbReference type="InterPro" id="IPR004513">
    <property type="entry name" value="FtsX"/>
</dbReference>
<keyword evidence="7 11" id="KW-1133">Transmembrane helix</keyword>
<dbReference type="InterPro" id="IPR003838">
    <property type="entry name" value="ABC3_permease_C"/>
</dbReference>
<gene>
    <name evidence="14" type="ORF">SYNTR_1788</name>
</gene>
<feature type="transmembrane region" description="Helical" evidence="11">
    <location>
        <begin position="219"/>
        <end position="248"/>
    </location>
</feature>
<evidence type="ECO:0000256" key="1">
    <source>
        <dbReference type="ARBA" id="ARBA00004651"/>
    </source>
</evidence>
<dbReference type="AlphaFoldDB" id="A0A6I6DCQ8"/>
<dbReference type="Gene3D" id="3.30.70.3040">
    <property type="match status" value="1"/>
</dbReference>
<evidence type="ECO:0000256" key="11">
    <source>
        <dbReference type="SAM" id="Phobius"/>
    </source>
</evidence>
<evidence type="ECO:0000256" key="6">
    <source>
        <dbReference type="ARBA" id="ARBA00022692"/>
    </source>
</evidence>
<keyword evidence="8 10" id="KW-0472">Membrane</keyword>
<evidence type="ECO:0000259" key="13">
    <source>
        <dbReference type="Pfam" id="PF18075"/>
    </source>
</evidence>
<keyword evidence="5 10" id="KW-0132">Cell division</keyword>